<keyword evidence="2" id="KW-0053">Apoptosis</keyword>
<feature type="domain" description="Peptidase C14 caspase" evidence="5">
    <location>
        <begin position="41"/>
        <end position="296"/>
    </location>
</feature>
<evidence type="ECO:0000256" key="3">
    <source>
        <dbReference type="ARBA" id="ARBA00022807"/>
    </source>
</evidence>
<name>A0AAD6V8C8_9AGAR</name>
<dbReference type="InterPro" id="IPR050452">
    <property type="entry name" value="Metacaspase"/>
</dbReference>
<evidence type="ECO:0000259" key="5">
    <source>
        <dbReference type="Pfam" id="PF00656"/>
    </source>
</evidence>
<feature type="compositionally biased region" description="Low complexity" evidence="4">
    <location>
        <begin position="16"/>
        <end position="29"/>
    </location>
</feature>
<dbReference type="Pfam" id="PF00656">
    <property type="entry name" value="Peptidase_C14"/>
    <property type="match status" value="1"/>
</dbReference>
<reference evidence="6" key="1">
    <citation type="submission" date="2023-03" db="EMBL/GenBank/DDBJ databases">
        <title>Massive genome expansion in bonnet fungi (Mycena s.s.) driven by repeated elements and novel gene families across ecological guilds.</title>
        <authorList>
            <consortium name="Lawrence Berkeley National Laboratory"/>
            <person name="Harder C.B."/>
            <person name="Miyauchi S."/>
            <person name="Viragh M."/>
            <person name="Kuo A."/>
            <person name="Thoen E."/>
            <person name="Andreopoulos B."/>
            <person name="Lu D."/>
            <person name="Skrede I."/>
            <person name="Drula E."/>
            <person name="Henrissat B."/>
            <person name="Morin E."/>
            <person name="Kohler A."/>
            <person name="Barry K."/>
            <person name="LaButti K."/>
            <person name="Morin E."/>
            <person name="Salamov A."/>
            <person name="Lipzen A."/>
            <person name="Mereny Z."/>
            <person name="Hegedus B."/>
            <person name="Baldrian P."/>
            <person name="Stursova M."/>
            <person name="Weitz H."/>
            <person name="Taylor A."/>
            <person name="Grigoriev I.V."/>
            <person name="Nagy L.G."/>
            <person name="Martin F."/>
            <person name="Kauserud H."/>
        </authorList>
    </citation>
    <scope>NUCLEOTIDE SEQUENCE</scope>
    <source>
        <strain evidence="6">9144</strain>
    </source>
</reference>
<feature type="non-terminal residue" evidence="6">
    <location>
        <position position="320"/>
    </location>
</feature>
<dbReference type="InterPro" id="IPR011600">
    <property type="entry name" value="Pept_C14_caspase"/>
</dbReference>
<dbReference type="SUPFAM" id="SSF52129">
    <property type="entry name" value="Caspase-like"/>
    <property type="match status" value="1"/>
</dbReference>
<accession>A0AAD6V8C8</accession>
<comment type="similarity">
    <text evidence="1">Belongs to the peptidase C14B family.</text>
</comment>
<evidence type="ECO:0000313" key="6">
    <source>
        <dbReference type="EMBL" id="KAJ7202537.1"/>
    </source>
</evidence>
<keyword evidence="3" id="KW-0788">Thiol protease</keyword>
<dbReference type="GO" id="GO:0006508">
    <property type="term" value="P:proteolysis"/>
    <property type="evidence" value="ECO:0007669"/>
    <property type="project" value="InterPro"/>
</dbReference>
<dbReference type="PANTHER" id="PTHR48104:SF30">
    <property type="entry name" value="METACASPASE-1"/>
    <property type="match status" value="1"/>
</dbReference>
<feature type="region of interest" description="Disordered" evidence="4">
    <location>
        <begin position="301"/>
        <end position="320"/>
    </location>
</feature>
<gene>
    <name evidence="6" type="ORF">GGX14DRAFT_370384</name>
</gene>
<evidence type="ECO:0000256" key="4">
    <source>
        <dbReference type="SAM" id="MobiDB-lite"/>
    </source>
</evidence>
<keyword evidence="3" id="KW-0378">Hydrolase</keyword>
<feature type="compositionally biased region" description="Basic and acidic residues" evidence="4">
    <location>
        <begin position="309"/>
        <end position="320"/>
    </location>
</feature>
<keyword evidence="3" id="KW-0645">Protease</keyword>
<dbReference type="Gene3D" id="3.40.50.1460">
    <property type="match status" value="1"/>
</dbReference>
<dbReference type="PANTHER" id="PTHR48104">
    <property type="entry name" value="METACASPASE-4"/>
    <property type="match status" value="1"/>
</dbReference>
<dbReference type="InterPro" id="IPR029030">
    <property type="entry name" value="Caspase-like_dom_sf"/>
</dbReference>
<evidence type="ECO:0000256" key="2">
    <source>
        <dbReference type="ARBA" id="ARBA00022703"/>
    </source>
</evidence>
<dbReference type="GO" id="GO:0006915">
    <property type="term" value="P:apoptotic process"/>
    <property type="evidence" value="ECO:0007669"/>
    <property type="project" value="UniProtKB-KW"/>
</dbReference>
<organism evidence="6 7">
    <name type="scientific">Mycena pura</name>
    <dbReference type="NCBI Taxonomy" id="153505"/>
    <lineage>
        <taxon>Eukaryota</taxon>
        <taxon>Fungi</taxon>
        <taxon>Dikarya</taxon>
        <taxon>Basidiomycota</taxon>
        <taxon>Agaricomycotina</taxon>
        <taxon>Agaricomycetes</taxon>
        <taxon>Agaricomycetidae</taxon>
        <taxon>Agaricales</taxon>
        <taxon>Marasmiineae</taxon>
        <taxon>Mycenaceae</taxon>
        <taxon>Mycena</taxon>
    </lineage>
</organism>
<dbReference type="GO" id="GO:0004197">
    <property type="term" value="F:cysteine-type endopeptidase activity"/>
    <property type="evidence" value="ECO:0007669"/>
    <property type="project" value="InterPro"/>
</dbReference>
<evidence type="ECO:0000313" key="7">
    <source>
        <dbReference type="Proteomes" id="UP001219525"/>
    </source>
</evidence>
<dbReference type="AlphaFoldDB" id="A0AAD6V8C8"/>
<keyword evidence="7" id="KW-1185">Reference proteome</keyword>
<comment type="caution">
    <text evidence="6">The sequence shown here is derived from an EMBL/GenBank/DDBJ whole genome shotgun (WGS) entry which is preliminary data.</text>
</comment>
<dbReference type="GO" id="GO:0005737">
    <property type="term" value="C:cytoplasm"/>
    <property type="evidence" value="ECO:0007669"/>
    <property type="project" value="TreeGrafter"/>
</dbReference>
<feature type="region of interest" description="Disordered" evidence="4">
    <location>
        <begin position="16"/>
        <end position="35"/>
    </location>
</feature>
<proteinExistence type="inferred from homology"/>
<protein>
    <submittedName>
        <fullName evidence="6">Caspase domain-containing protein</fullName>
    </submittedName>
</protein>
<sequence>MPPQSESNIVIVTSTTVTATPRPEPIAAEEPPEAHENQDPFALIIGINEYQASEHFPPLRGAVNDATEFRQYLLDSREKRGLQVPESNIVSLINGEATRDNILATFKSHFLDNRRIPNGGDTTMILFFAGHGSRVEARGNLISSDEEVRGICPVDERTITPSRKYVHTIPDYVLGWLLRELALKKGPNITVIFDSCHSGGMGRDIGMARTPASHSPAVPLELDSHLWMGKNMVPSHGMWYSAATAHVLLAACGERETAREWAFEKGWIRGRFTKSLVEELRKVDLEDTTYAELMDRLPSWSGQKPQCEGSRRNRRVFDGK</sequence>
<dbReference type="Proteomes" id="UP001219525">
    <property type="component" value="Unassembled WGS sequence"/>
</dbReference>
<dbReference type="EMBL" id="JARJCW010000054">
    <property type="protein sequence ID" value="KAJ7202537.1"/>
    <property type="molecule type" value="Genomic_DNA"/>
</dbReference>
<evidence type="ECO:0000256" key="1">
    <source>
        <dbReference type="ARBA" id="ARBA00009005"/>
    </source>
</evidence>